<dbReference type="EMBL" id="UZAU01000281">
    <property type="status" value="NOT_ANNOTATED_CDS"/>
    <property type="molecule type" value="Genomic_DNA"/>
</dbReference>
<accession>A0A803P3V3</accession>
<dbReference type="AlphaFoldDB" id="A0A803P3V3"/>
<protein>
    <submittedName>
        <fullName evidence="1">Uncharacterized protein</fullName>
    </submittedName>
</protein>
<reference evidence="1" key="1">
    <citation type="submission" date="2018-11" db="EMBL/GenBank/DDBJ databases">
        <authorList>
            <person name="Grassa J C."/>
        </authorList>
    </citation>
    <scope>NUCLEOTIDE SEQUENCE [LARGE SCALE GENOMIC DNA]</scope>
</reference>
<dbReference type="Proteomes" id="UP000596661">
    <property type="component" value="Chromosome 3"/>
</dbReference>
<name>A0A803P3V3_CANSA</name>
<evidence type="ECO:0000313" key="2">
    <source>
        <dbReference type="Proteomes" id="UP000596661"/>
    </source>
</evidence>
<dbReference type="EnsemblPlants" id="evm.model.03.1071">
    <property type="protein sequence ID" value="cds.evm.model.03.1071"/>
    <property type="gene ID" value="evm.TU.03.1071"/>
</dbReference>
<organism evidence="1 2">
    <name type="scientific">Cannabis sativa</name>
    <name type="common">Hemp</name>
    <name type="synonym">Marijuana</name>
    <dbReference type="NCBI Taxonomy" id="3483"/>
    <lineage>
        <taxon>Eukaryota</taxon>
        <taxon>Viridiplantae</taxon>
        <taxon>Streptophyta</taxon>
        <taxon>Embryophyta</taxon>
        <taxon>Tracheophyta</taxon>
        <taxon>Spermatophyta</taxon>
        <taxon>Magnoliopsida</taxon>
        <taxon>eudicotyledons</taxon>
        <taxon>Gunneridae</taxon>
        <taxon>Pentapetalae</taxon>
        <taxon>rosids</taxon>
        <taxon>fabids</taxon>
        <taxon>Rosales</taxon>
        <taxon>Cannabaceae</taxon>
        <taxon>Cannabis</taxon>
    </lineage>
</organism>
<keyword evidence="2" id="KW-1185">Reference proteome</keyword>
<proteinExistence type="predicted"/>
<dbReference type="Gramene" id="evm.model.03.1071">
    <property type="protein sequence ID" value="cds.evm.model.03.1071"/>
    <property type="gene ID" value="evm.TU.03.1071"/>
</dbReference>
<sequence length="77" mass="8359">MLAKSMYGFHSKSSSFVSGFNVTFIFTDVIRNQFSVPSPSGTIVEGEVLISFEFLVQGGVLVGFEGQVGMTVRETQT</sequence>
<reference evidence="1" key="2">
    <citation type="submission" date="2021-03" db="UniProtKB">
        <authorList>
            <consortium name="EnsemblPlants"/>
        </authorList>
    </citation>
    <scope>IDENTIFICATION</scope>
</reference>
<evidence type="ECO:0000313" key="1">
    <source>
        <dbReference type="EnsemblPlants" id="cds.evm.model.03.1071"/>
    </source>
</evidence>